<dbReference type="PANTHER" id="PTHR48024:SF56">
    <property type="entry name" value="HETEROGENEOUS NUCLEAR RIBONUCLEOPROTEIN A0"/>
    <property type="match status" value="1"/>
</dbReference>
<dbReference type="PROSITE" id="PS50102">
    <property type="entry name" value="RRM"/>
    <property type="match status" value="2"/>
</dbReference>
<proteinExistence type="predicted"/>
<feature type="domain" description="RRM" evidence="3">
    <location>
        <begin position="9"/>
        <end position="97"/>
    </location>
</feature>
<evidence type="ECO:0000313" key="4">
    <source>
        <dbReference type="EMBL" id="EGZ27866.1"/>
    </source>
</evidence>
<dbReference type="Pfam" id="PF00076">
    <property type="entry name" value="RRM_1"/>
    <property type="match status" value="2"/>
</dbReference>
<dbReference type="SMART" id="SM00360">
    <property type="entry name" value="RRM"/>
    <property type="match status" value="2"/>
</dbReference>
<dbReference type="Proteomes" id="UP000002640">
    <property type="component" value="Unassembled WGS sequence"/>
</dbReference>
<keyword evidence="1 2" id="KW-0694">RNA-binding</keyword>
<protein>
    <recommendedName>
        <fullName evidence="3">RRM domain-containing protein</fullName>
    </recommendedName>
</protein>
<gene>
    <name evidence="4" type="ORF">PHYSODRAFT_353446</name>
</gene>
<dbReference type="InterPro" id="IPR035979">
    <property type="entry name" value="RBD_domain_sf"/>
</dbReference>
<reference evidence="4 5" key="1">
    <citation type="journal article" date="2006" name="Science">
        <title>Phytophthora genome sequences uncover evolutionary origins and mechanisms of pathogenesis.</title>
        <authorList>
            <person name="Tyler B.M."/>
            <person name="Tripathy S."/>
            <person name="Zhang X."/>
            <person name="Dehal P."/>
            <person name="Jiang R.H."/>
            <person name="Aerts A."/>
            <person name="Arredondo F.D."/>
            <person name="Baxter L."/>
            <person name="Bensasson D."/>
            <person name="Beynon J.L."/>
            <person name="Chapman J."/>
            <person name="Damasceno C.M."/>
            <person name="Dorrance A.E."/>
            <person name="Dou D."/>
            <person name="Dickerman A.W."/>
            <person name="Dubchak I.L."/>
            <person name="Garbelotto M."/>
            <person name="Gijzen M."/>
            <person name="Gordon S.G."/>
            <person name="Govers F."/>
            <person name="Grunwald N.J."/>
            <person name="Huang W."/>
            <person name="Ivors K.L."/>
            <person name="Jones R.W."/>
            <person name="Kamoun S."/>
            <person name="Krampis K."/>
            <person name="Lamour K.H."/>
            <person name="Lee M.K."/>
            <person name="McDonald W.H."/>
            <person name="Medina M."/>
            <person name="Meijer H.J."/>
            <person name="Nordberg E.K."/>
            <person name="Maclean D.J."/>
            <person name="Ospina-Giraldo M.D."/>
            <person name="Morris P.F."/>
            <person name="Phuntumart V."/>
            <person name="Putnam N.H."/>
            <person name="Rash S."/>
            <person name="Rose J.K."/>
            <person name="Sakihama Y."/>
            <person name="Salamov A.A."/>
            <person name="Savidor A."/>
            <person name="Scheuring C.F."/>
            <person name="Smith B.M."/>
            <person name="Sobral B.W."/>
            <person name="Terry A."/>
            <person name="Torto-Alalibo T.A."/>
            <person name="Win J."/>
            <person name="Xu Z."/>
            <person name="Zhang H."/>
            <person name="Grigoriev I.V."/>
            <person name="Rokhsar D.S."/>
            <person name="Boore J.L."/>
        </authorList>
    </citation>
    <scope>NUCLEOTIDE SEQUENCE [LARGE SCALE GENOMIC DNA]</scope>
    <source>
        <strain evidence="4 5">P6497</strain>
    </source>
</reference>
<dbReference type="GO" id="GO:0003723">
    <property type="term" value="F:RNA binding"/>
    <property type="evidence" value="ECO:0007669"/>
    <property type="project" value="UniProtKB-UniRule"/>
</dbReference>
<evidence type="ECO:0000256" key="2">
    <source>
        <dbReference type="PROSITE-ProRule" id="PRU00176"/>
    </source>
</evidence>
<evidence type="ECO:0000256" key="1">
    <source>
        <dbReference type="ARBA" id="ARBA00022884"/>
    </source>
</evidence>
<dbReference type="AlphaFoldDB" id="G4YM58"/>
<accession>G4YM58</accession>
<dbReference type="InterPro" id="IPR012677">
    <property type="entry name" value="Nucleotide-bd_a/b_plait_sf"/>
</dbReference>
<dbReference type="GeneID" id="20649369"/>
<organism evidence="4 5">
    <name type="scientific">Phytophthora sojae (strain P6497)</name>
    <name type="common">Soybean stem and root rot agent</name>
    <name type="synonym">Phytophthora megasperma f. sp. glycines</name>
    <dbReference type="NCBI Taxonomy" id="1094619"/>
    <lineage>
        <taxon>Eukaryota</taxon>
        <taxon>Sar</taxon>
        <taxon>Stramenopiles</taxon>
        <taxon>Oomycota</taxon>
        <taxon>Peronosporomycetes</taxon>
        <taxon>Peronosporales</taxon>
        <taxon>Peronosporaceae</taxon>
        <taxon>Phytophthora</taxon>
    </lineage>
</organism>
<evidence type="ECO:0000259" key="3">
    <source>
        <dbReference type="PROSITE" id="PS50102"/>
    </source>
</evidence>
<name>G4YM58_PHYSP</name>
<keyword evidence="5" id="KW-1185">Reference proteome</keyword>
<dbReference type="RefSeq" id="XP_009515141.1">
    <property type="nucleotide sequence ID" value="XM_009516846.1"/>
</dbReference>
<dbReference type="KEGG" id="psoj:PHYSODRAFT_353446"/>
<dbReference type="InterPro" id="IPR000504">
    <property type="entry name" value="RRM_dom"/>
</dbReference>
<evidence type="ECO:0000313" key="5">
    <source>
        <dbReference type="Proteomes" id="UP000002640"/>
    </source>
</evidence>
<feature type="domain" description="RRM" evidence="3">
    <location>
        <begin position="98"/>
        <end position="177"/>
    </location>
</feature>
<sequence length="177" mass="19915">MSPDEAPNRTLQVLSLSKKTTTDTLRKEYEKFGMVENAFVVWDHAKNENKGYGFVTYRAKAGADNALKSPAMKIDSHDVVHALASEGNMHHLKEANARSLIVRHISRSKTTEESLRETFEQFGEVESTHVVRDTETGESKGFGFVTFREKAAALQVPQKSIKLHGKKVLCLPRMARR</sequence>
<dbReference type="SMR" id="G4YM58"/>
<dbReference type="Gene3D" id="3.30.70.330">
    <property type="match status" value="2"/>
</dbReference>
<dbReference type="EMBL" id="JH159151">
    <property type="protein sequence ID" value="EGZ27866.1"/>
    <property type="molecule type" value="Genomic_DNA"/>
</dbReference>
<dbReference type="SUPFAM" id="SSF54928">
    <property type="entry name" value="RNA-binding domain, RBD"/>
    <property type="match status" value="2"/>
</dbReference>
<dbReference type="InterPro" id="IPR050886">
    <property type="entry name" value="RNA-binding_reg"/>
</dbReference>
<dbReference type="PANTHER" id="PTHR48024">
    <property type="entry name" value="GEO13361P1-RELATED"/>
    <property type="match status" value="1"/>
</dbReference>
<dbReference type="STRING" id="1094619.G4YM58"/>
<dbReference type="InParanoid" id="G4YM58"/>